<dbReference type="InterPro" id="IPR000960">
    <property type="entry name" value="Flavin_mOase"/>
</dbReference>
<evidence type="ECO:0000256" key="2">
    <source>
        <dbReference type="ARBA" id="ARBA00023002"/>
    </source>
</evidence>
<evidence type="ECO:0000313" key="5">
    <source>
        <dbReference type="EMBL" id="KQJ91906.2"/>
    </source>
</evidence>
<dbReference type="GeneID" id="100835457"/>
<evidence type="ECO:0000313" key="7">
    <source>
        <dbReference type="Proteomes" id="UP000008810"/>
    </source>
</evidence>
<dbReference type="OMA" id="IHINIEM"/>
<accession>A0A0Q3HEL1</accession>
<reference evidence="5" key="2">
    <citation type="submission" date="2017-06" db="EMBL/GenBank/DDBJ databases">
        <title>WGS assembly of Brachypodium distachyon.</title>
        <authorList>
            <consortium name="The International Brachypodium Initiative"/>
            <person name="Lucas S."/>
            <person name="Harmon-Smith M."/>
            <person name="Lail K."/>
            <person name="Tice H."/>
            <person name="Grimwood J."/>
            <person name="Bruce D."/>
            <person name="Barry K."/>
            <person name="Shu S."/>
            <person name="Lindquist E."/>
            <person name="Wang M."/>
            <person name="Pitluck S."/>
            <person name="Vogel J.P."/>
            <person name="Garvin D.F."/>
            <person name="Mockler T.C."/>
            <person name="Schmutz J."/>
            <person name="Rokhsar D."/>
            <person name="Bevan M.W."/>
        </authorList>
    </citation>
    <scope>NUCLEOTIDE SEQUENCE</scope>
    <source>
        <strain evidence="5">Bd21</strain>
    </source>
</reference>
<evidence type="ECO:0000256" key="4">
    <source>
        <dbReference type="ARBA" id="ARBA00047707"/>
    </source>
</evidence>
<dbReference type="Gramene" id="KQJ91906">
    <property type="protein sequence ID" value="KQJ91906"/>
    <property type="gene ID" value="BRADI_4g40750v3"/>
</dbReference>
<evidence type="ECO:0000256" key="3">
    <source>
        <dbReference type="ARBA" id="ARBA00039148"/>
    </source>
</evidence>
<evidence type="ECO:0000256" key="1">
    <source>
        <dbReference type="ARBA" id="ARBA00009183"/>
    </source>
</evidence>
<dbReference type="KEGG" id="bdi:100835457"/>
<dbReference type="GO" id="GO:0004497">
    <property type="term" value="F:monooxygenase activity"/>
    <property type="evidence" value="ECO:0000318"/>
    <property type="project" value="GO_Central"/>
</dbReference>
<reference evidence="5 6" key="1">
    <citation type="journal article" date="2010" name="Nature">
        <title>Genome sequencing and analysis of the model grass Brachypodium distachyon.</title>
        <authorList>
            <consortium name="International Brachypodium Initiative"/>
        </authorList>
    </citation>
    <scope>NUCLEOTIDE SEQUENCE [LARGE SCALE GENOMIC DNA]</scope>
    <source>
        <strain evidence="5">Bd21</strain>
        <strain evidence="6">cv. Bd21</strain>
    </source>
</reference>
<dbReference type="PRINTS" id="PR00368">
    <property type="entry name" value="FADPNR"/>
</dbReference>
<dbReference type="AlphaFoldDB" id="I1ITS8"/>
<dbReference type="GO" id="GO:0050661">
    <property type="term" value="F:NADP binding"/>
    <property type="evidence" value="ECO:0007669"/>
    <property type="project" value="InterPro"/>
</dbReference>
<dbReference type="EMBL" id="CM000883">
    <property type="protein sequence ID" value="KQJ91906.2"/>
    <property type="molecule type" value="Genomic_DNA"/>
</dbReference>
<dbReference type="HOGENOM" id="CLU_006909_2_1_1"/>
<comment type="catalytic activity">
    <reaction evidence="4">
        <text>indole-3-pyruvate + NADPH + O2 + H(+) = (indol-3-yl)acetate + CO2 + NADP(+) + H2O</text>
        <dbReference type="Rhea" id="RHEA:34331"/>
        <dbReference type="ChEBI" id="CHEBI:15377"/>
        <dbReference type="ChEBI" id="CHEBI:15378"/>
        <dbReference type="ChEBI" id="CHEBI:15379"/>
        <dbReference type="ChEBI" id="CHEBI:16526"/>
        <dbReference type="ChEBI" id="CHEBI:17640"/>
        <dbReference type="ChEBI" id="CHEBI:30854"/>
        <dbReference type="ChEBI" id="CHEBI:57783"/>
        <dbReference type="ChEBI" id="CHEBI:58349"/>
        <dbReference type="EC" id="1.14.13.168"/>
    </reaction>
</comment>
<dbReference type="EC" id="1.14.13.168" evidence="3"/>
<reference evidence="6" key="3">
    <citation type="submission" date="2018-08" db="UniProtKB">
        <authorList>
            <consortium name="EnsemblPlants"/>
        </authorList>
    </citation>
    <scope>IDENTIFICATION</scope>
    <source>
        <strain evidence="6">cv. Bd21</strain>
    </source>
</reference>
<evidence type="ECO:0000313" key="6">
    <source>
        <dbReference type="EnsemblPlants" id="KQJ91906"/>
    </source>
</evidence>
<dbReference type="eggNOG" id="KOG1399">
    <property type="taxonomic scope" value="Eukaryota"/>
</dbReference>
<dbReference type="InterPro" id="IPR050982">
    <property type="entry name" value="Auxin_biosynth/cation_transpt"/>
</dbReference>
<dbReference type="STRING" id="15368.I1ITS8"/>
<proteinExistence type="inferred from homology"/>
<dbReference type="PANTHER" id="PTHR43539:SF9">
    <property type="entry name" value="INDOLE-3-PYRUVATE MONOOXYGENASE YUCCA11-RELATED"/>
    <property type="match status" value="1"/>
</dbReference>
<dbReference type="OrthoDB" id="752677at2759"/>
<keyword evidence="2" id="KW-0560">Oxidoreductase</keyword>
<dbReference type="SUPFAM" id="SSF51905">
    <property type="entry name" value="FAD/NAD(P)-binding domain"/>
    <property type="match status" value="2"/>
</dbReference>
<sequence>MEVVEVFIVGAGPSGLATAACLNKFSIPYVIVEREDCIASLWHKHTYDRLKLHIAKEFCELPHMSYPDDAPTYIPKDQFMRYVDDYVEHFNIVPTFNASTESCMYDEEKKYWAISAHDKVNNKMLEYAAKFLVVATGENSASNIPEIIGLPSFPGETMHSSSYKSGNDYAGKSVLVVGSGNSGFEIAYDLAVHGAKTSIIIRNPMHVMKKEMIHLGMVLAKWHIPLKFVDFVLIVLAYFLFGDLSKYGIVRPFLGPLLLKAKTGRSAVIDVGTTELIKKGDIKVLDSISRIRGKLIEFKDGKKRYYDTIVFATGYKSTVNMWLKSDVSMINSDGMPKNDFPNHWKGANGLYCVGLARRGLAGIANDAGVVANDIHDVIEMVRDEVKIQL</sequence>
<dbReference type="Pfam" id="PF13738">
    <property type="entry name" value="Pyr_redox_3"/>
    <property type="match status" value="1"/>
</dbReference>
<dbReference type="GO" id="GO:0050660">
    <property type="term" value="F:flavin adenine dinucleotide binding"/>
    <property type="evidence" value="ECO:0000318"/>
    <property type="project" value="GO_Central"/>
</dbReference>
<dbReference type="PIRSF" id="PIRSF000332">
    <property type="entry name" value="FMO"/>
    <property type="match status" value="1"/>
</dbReference>
<gene>
    <name evidence="6" type="primary">LOC100835457</name>
    <name evidence="5" type="ORF">BRADI_4g40750v3</name>
</gene>
<dbReference type="PRINTS" id="PR00411">
    <property type="entry name" value="PNDRDTASEI"/>
</dbReference>
<dbReference type="EnsemblPlants" id="KQJ91906">
    <property type="protein sequence ID" value="KQJ91906"/>
    <property type="gene ID" value="BRADI_4g40750v3"/>
</dbReference>
<protein>
    <recommendedName>
        <fullName evidence="3">indole-3-pyruvate monooxygenase</fullName>
        <ecNumber evidence="3">1.14.13.168</ecNumber>
    </recommendedName>
</protein>
<comment type="similarity">
    <text evidence="1">Belongs to the FMO family.</text>
</comment>
<dbReference type="InterPro" id="IPR036188">
    <property type="entry name" value="FAD/NAD-bd_sf"/>
</dbReference>
<organism evidence="5">
    <name type="scientific">Brachypodium distachyon</name>
    <name type="common">Purple false brome</name>
    <name type="synonym">Trachynia distachya</name>
    <dbReference type="NCBI Taxonomy" id="15368"/>
    <lineage>
        <taxon>Eukaryota</taxon>
        <taxon>Viridiplantae</taxon>
        <taxon>Streptophyta</taxon>
        <taxon>Embryophyta</taxon>
        <taxon>Tracheophyta</taxon>
        <taxon>Spermatophyta</taxon>
        <taxon>Magnoliopsida</taxon>
        <taxon>Liliopsida</taxon>
        <taxon>Poales</taxon>
        <taxon>Poaceae</taxon>
        <taxon>BOP clade</taxon>
        <taxon>Pooideae</taxon>
        <taxon>Stipodae</taxon>
        <taxon>Brachypodieae</taxon>
        <taxon>Brachypodium</taxon>
    </lineage>
</organism>
<dbReference type="Gene3D" id="3.50.50.60">
    <property type="entry name" value="FAD/NAD(P)-binding domain"/>
    <property type="match status" value="1"/>
</dbReference>
<dbReference type="PANTHER" id="PTHR43539">
    <property type="entry name" value="FLAVIN-BINDING MONOOXYGENASE-LIKE PROTEIN (AFU_ORTHOLOGUE AFUA_4G09220)"/>
    <property type="match status" value="1"/>
</dbReference>
<dbReference type="Proteomes" id="UP000008810">
    <property type="component" value="Chromosome 4"/>
</dbReference>
<keyword evidence="7" id="KW-1185">Reference proteome</keyword>
<dbReference type="GO" id="GO:0103075">
    <property type="term" value="F:indole-3-pyruvate monooxygenase activity"/>
    <property type="evidence" value="ECO:0007669"/>
    <property type="project" value="UniProtKB-EC"/>
</dbReference>
<dbReference type="RefSeq" id="XP_003576983.1">
    <property type="nucleotide sequence ID" value="XM_003576935.2"/>
</dbReference>
<accession>I1ITS8</accession>
<name>I1ITS8_BRADI</name>